<dbReference type="PANTHER" id="PTHR43798:SF33">
    <property type="entry name" value="HYDROLASE, PUTATIVE (AFU_ORTHOLOGUE AFUA_2G14860)-RELATED"/>
    <property type="match status" value="1"/>
</dbReference>
<dbReference type="Gene3D" id="3.40.50.1820">
    <property type="entry name" value="alpha/beta hydrolase"/>
    <property type="match status" value="1"/>
</dbReference>
<gene>
    <name evidence="2" type="ORF">F7O84_00975</name>
</gene>
<protein>
    <submittedName>
        <fullName evidence="2">Alpha/beta hydrolase</fullName>
    </submittedName>
</protein>
<dbReference type="InterPro" id="IPR029058">
    <property type="entry name" value="AB_hydrolase_fold"/>
</dbReference>
<dbReference type="GO" id="GO:0016787">
    <property type="term" value="F:hydrolase activity"/>
    <property type="evidence" value="ECO:0007669"/>
    <property type="project" value="UniProtKB-KW"/>
</dbReference>
<dbReference type="InterPro" id="IPR050266">
    <property type="entry name" value="AB_hydrolase_sf"/>
</dbReference>
<dbReference type="InterPro" id="IPR000073">
    <property type="entry name" value="AB_hydrolase_1"/>
</dbReference>
<reference evidence="2 3" key="2">
    <citation type="submission" date="2020-02" db="EMBL/GenBank/DDBJ databases">
        <title>Candidatus Galacturonibacter soehngenii shows hetero-acetogenic catabolism of galacturonic acid but lacks a canonical carbon monoxide dehydrogenase/acetyl-CoA synthase complex.</title>
        <authorList>
            <person name="Diender M."/>
            <person name="Stouten G.R."/>
            <person name="Petersen J.F."/>
            <person name="Nielsen P.H."/>
            <person name="Dueholm M.S."/>
            <person name="Pronk J.T."/>
            <person name="Van Loosdrecht M.C.M."/>
        </authorList>
    </citation>
    <scope>NUCLEOTIDE SEQUENCE [LARGE SCALE GENOMIC DNA]</scope>
    <source>
        <strain evidence="2">GalUA</strain>
    </source>
</reference>
<dbReference type="Proteomes" id="UP000461768">
    <property type="component" value="Unassembled WGS sequence"/>
</dbReference>
<evidence type="ECO:0000259" key="1">
    <source>
        <dbReference type="Pfam" id="PF00561"/>
    </source>
</evidence>
<feature type="domain" description="AB hydrolase-1" evidence="1">
    <location>
        <begin position="53"/>
        <end position="278"/>
    </location>
</feature>
<reference evidence="2 3" key="1">
    <citation type="submission" date="2019-09" db="EMBL/GenBank/DDBJ databases">
        <authorList>
            <person name="Valk L.C."/>
        </authorList>
    </citation>
    <scope>NUCLEOTIDE SEQUENCE [LARGE SCALE GENOMIC DNA]</scope>
    <source>
        <strain evidence="2">GalUA</strain>
    </source>
</reference>
<evidence type="ECO:0000313" key="3">
    <source>
        <dbReference type="Proteomes" id="UP000461768"/>
    </source>
</evidence>
<comment type="caution">
    <text evidence="2">The sequence shown here is derived from an EMBL/GenBank/DDBJ whole genome shotgun (WGS) entry which is preliminary data.</text>
</comment>
<dbReference type="Pfam" id="PF00561">
    <property type="entry name" value="Abhydrolase_1"/>
    <property type="match status" value="1"/>
</dbReference>
<evidence type="ECO:0000313" key="2">
    <source>
        <dbReference type="EMBL" id="KAB1440436.1"/>
    </source>
</evidence>
<keyword evidence="2" id="KW-0378">Hydrolase</keyword>
<dbReference type="EMBL" id="WAGX01000003">
    <property type="protein sequence ID" value="KAB1440436.1"/>
    <property type="molecule type" value="Genomic_DNA"/>
</dbReference>
<proteinExistence type="predicted"/>
<dbReference type="SUPFAM" id="SSF53474">
    <property type="entry name" value="alpha/beta-Hydrolases"/>
    <property type="match status" value="1"/>
</dbReference>
<dbReference type="OrthoDB" id="5513277at2"/>
<dbReference type="PRINTS" id="PR00111">
    <property type="entry name" value="ABHYDROLASE"/>
</dbReference>
<dbReference type="RefSeq" id="WP_151140874.1">
    <property type="nucleotide sequence ID" value="NZ_WAGX01000003.1"/>
</dbReference>
<sequence>MAVKIYKNKKAKEKVMDTYQQLLKQWEVEISEFDIHTFYGSTHVITAGRQDAPPLVLFHGVGDNSALMWIYNAKALAKHFRIYAIDTIGGPGKSCPNQNYNKDFDDGIWLDEVIEKLELMQISIAGVSNGAYLAQYYAIHRPERVRKIVCMAGCVATGGSNTLKTMLKIFLPEALFPSRNNTVKLLRKLTGTNDKVFTENEIVLEHYHQLLKGFNNMAMRYHKIKGFSEEELTLIREKALFLIGEEDPFVKLGGKKELLKYEMQYQFFPDTGHGINHERSEQINQILIEYLIER</sequence>
<dbReference type="AlphaFoldDB" id="A0A7V7QNA0"/>
<keyword evidence="3" id="KW-1185">Reference proteome</keyword>
<accession>A0A7V7QNA0</accession>
<dbReference type="GO" id="GO:0016020">
    <property type="term" value="C:membrane"/>
    <property type="evidence" value="ECO:0007669"/>
    <property type="project" value="TreeGrafter"/>
</dbReference>
<name>A0A7V7QNA0_9FIRM</name>
<organism evidence="2 3">
    <name type="scientific">Candidatus Galacturonatibacter soehngenii</name>
    <dbReference type="NCBI Taxonomy" id="2307010"/>
    <lineage>
        <taxon>Bacteria</taxon>
        <taxon>Bacillati</taxon>
        <taxon>Bacillota</taxon>
        <taxon>Clostridia</taxon>
        <taxon>Lachnospirales</taxon>
        <taxon>Lachnospiraceae</taxon>
        <taxon>Candidatus Galacturonatibacter</taxon>
    </lineage>
</organism>
<dbReference type="PANTHER" id="PTHR43798">
    <property type="entry name" value="MONOACYLGLYCEROL LIPASE"/>
    <property type="match status" value="1"/>
</dbReference>